<gene>
    <name evidence="10" type="ORF">B0T26DRAFT_740988</name>
</gene>
<dbReference type="InterPro" id="IPR001578">
    <property type="entry name" value="Peptidase_C12_UCH"/>
</dbReference>
<evidence type="ECO:0000259" key="9">
    <source>
        <dbReference type="PROSITE" id="PS52048"/>
    </source>
</evidence>
<dbReference type="InterPro" id="IPR057254">
    <property type="entry name" value="UCH_AS"/>
</dbReference>
<dbReference type="GO" id="GO:0005737">
    <property type="term" value="C:cytoplasm"/>
    <property type="evidence" value="ECO:0007669"/>
    <property type="project" value="TreeGrafter"/>
</dbReference>
<evidence type="ECO:0000256" key="2">
    <source>
        <dbReference type="ARBA" id="ARBA00009326"/>
    </source>
</evidence>
<dbReference type="PRINTS" id="PR00707">
    <property type="entry name" value="UBCTHYDRLASE"/>
</dbReference>
<keyword evidence="11" id="KW-1185">Reference proteome</keyword>
<evidence type="ECO:0000256" key="6">
    <source>
        <dbReference type="ARBA" id="ARBA00022807"/>
    </source>
</evidence>
<proteinExistence type="inferred from homology"/>
<dbReference type="CDD" id="cd09616">
    <property type="entry name" value="Peptidase_C12_UCH_L1_L3"/>
    <property type="match status" value="1"/>
</dbReference>
<dbReference type="EMBL" id="JAUIRO010000004">
    <property type="protein sequence ID" value="KAK0717765.1"/>
    <property type="molecule type" value="Genomic_DNA"/>
</dbReference>
<feature type="active site" description="Proton donor" evidence="7">
    <location>
        <position position="172"/>
    </location>
</feature>
<keyword evidence="3 7" id="KW-0645">Protease</keyword>
<dbReference type="PROSITE" id="PS00140">
    <property type="entry name" value="UCH_1"/>
    <property type="match status" value="1"/>
</dbReference>
<dbReference type="GO" id="GO:0004843">
    <property type="term" value="F:cysteine-type deubiquitinase activity"/>
    <property type="evidence" value="ECO:0007669"/>
    <property type="project" value="UniProtKB-UniRule"/>
</dbReference>
<dbReference type="InterPro" id="IPR038765">
    <property type="entry name" value="Papain-like_cys_pep_sf"/>
</dbReference>
<comment type="caution">
    <text evidence="10">The sequence shown here is derived from an EMBL/GenBank/DDBJ whole genome shotgun (WGS) entry which is preliminary data.</text>
</comment>
<feature type="site" description="Transition state stabilizer" evidence="7">
    <location>
        <position position="91"/>
    </location>
</feature>
<comment type="similarity">
    <text evidence="2 7 8">Belongs to the peptidase C12 family.</text>
</comment>
<dbReference type="EC" id="3.4.19.12" evidence="8"/>
<dbReference type="Proteomes" id="UP001172101">
    <property type="component" value="Unassembled WGS sequence"/>
</dbReference>
<sequence>MPGPYRKHFLPLESNPEVFNELLHRLGASPKLTFQDVFTLDEPEFLPRPALAVILVLPTTKTYEARKTALESSRPDYNGSGDGELVVWFRQTINNACGLYALLHALSNGSASKFIESGSILARLLQTCIPCGPDQRSQALENSLELEEAHAALAAKGDSLVPDNAEDDVDFHYICFVRSNVDGHLYELDGDCKGPIDTGIALSAEEDVLSQQALGLIRGYVEQEEESIGFNIMALVRTAGVS</sequence>
<evidence type="ECO:0000256" key="4">
    <source>
        <dbReference type="ARBA" id="ARBA00022786"/>
    </source>
</evidence>
<dbReference type="FunFam" id="3.40.532.10:FF:000006">
    <property type="entry name" value="Ubiquitin carboxyl-terminal hydrolase"/>
    <property type="match status" value="1"/>
</dbReference>
<keyword evidence="4 7" id="KW-0833">Ubl conjugation pathway</keyword>
<protein>
    <recommendedName>
        <fullName evidence="8">Ubiquitin carboxyl-terminal hydrolase</fullName>
        <ecNumber evidence="8">3.4.19.12</ecNumber>
    </recommendedName>
</protein>
<keyword evidence="6 7" id="KW-0788">Thiol protease</keyword>
<evidence type="ECO:0000313" key="11">
    <source>
        <dbReference type="Proteomes" id="UP001172101"/>
    </source>
</evidence>
<reference evidence="10" key="1">
    <citation type="submission" date="2023-06" db="EMBL/GenBank/DDBJ databases">
        <title>Genome-scale phylogeny and comparative genomics of the fungal order Sordariales.</title>
        <authorList>
            <consortium name="Lawrence Berkeley National Laboratory"/>
            <person name="Hensen N."/>
            <person name="Bonometti L."/>
            <person name="Westerberg I."/>
            <person name="Brannstrom I.O."/>
            <person name="Guillou S."/>
            <person name="Cros-Aarteil S."/>
            <person name="Calhoun S."/>
            <person name="Haridas S."/>
            <person name="Kuo A."/>
            <person name="Mondo S."/>
            <person name="Pangilinan J."/>
            <person name="Riley R."/>
            <person name="LaButti K."/>
            <person name="Andreopoulos B."/>
            <person name="Lipzen A."/>
            <person name="Chen C."/>
            <person name="Yanf M."/>
            <person name="Daum C."/>
            <person name="Ng V."/>
            <person name="Clum A."/>
            <person name="Steindorff A."/>
            <person name="Ohm R."/>
            <person name="Martin F."/>
            <person name="Silar P."/>
            <person name="Natvig D."/>
            <person name="Lalanne C."/>
            <person name="Gautier V."/>
            <person name="Ament-velasquez S.L."/>
            <person name="Kruys A."/>
            <person name="Hutchinson M.I."/>
            <person name="Powell A.J."/>
            <person name="Barry K."/>
            <person name="Miller A.N."/>
            <person name="Grigoriev I.V."/>
            <person name="Debuchy R."/>
            <person name="Gladieux P."/>
            <person name="Thoren M.H."/>
            <person name="Johannesson H."/>
        </authorList>
    </citation>
    <scope>NUCLEOTIDE SEQUENCE</scope>
    <source>
        <strain evidence="10">SMH2392-1A</strain>
    </source>
</reference>
<evidence type="ECO:0000256" key="8">
    <source>
        <dbReference type="RuleBase" id="RU361215"/>
    </source>
</evidence>
<evidence type="ECO:0000256" key="7">
    <source>
        <dbReference type="PROSITE-ProRule" id="PRU01393"/>
    </source>
</evidence>
<dbReference type="PANTHER" id="PTHR10589:SF17">
    <property type="entry name" value="UBIQUITIN CARBOXYL-TERMINAL HYDROLASE"/>
    <property type="match status" value="1"/>
</dbReference>
<comment type="catalytic activity">
    <reaction evidence="1 7 8">
        <text>Thiol-dependent hydrolysis of ester, thioester, amide, peptide and isopeptide bonds formed by the C-terminal Gly of ubiquitin (a 76-residue protein attached to proteins as an intracellular targeting signal).</text>
        <dbReference type="EC" id="3.4.19.12"/>
    </reaction>
</comment>
<dbReference type="AlphaFoldDB" id="A0AA40AL42"/>
<feature type="site" description="Important for enzyme activity" evidence="7">
    <location>
        <position position="189"/>
    </location>
</feature>
<keyword evidence="5 7" id="KW-0378">Hydrolase</keyword>
<dbReference type="RefSeq" id="XP_060296558.1">
    <property type="nucleotide sequence ID" value="XM_060443910.1"/>
</dbReference>
<dbReference type="SUPFAM" id="SSF54001">
    <property type="entry name" value="Cysteine proteinases"/>
    <property type="match status" value="1"/>
</dbReference>
<feature type="domain" description="UCH catalytic" evidence="9">
    <location>
        <begin position="8"/>
        <end position="237"/>
    </location>
</feature>
<dbReference type="Gene3D" id="3.40.532.10">
    <property type="entry name" value="Peptidase C12, ubiquitin carboxyl-terminal hydrolase"/>
    <property type="match status" value="1"/>
</dbReference>
<evidence type="ECO:0000256" key="1">
    <source>
        <dbReference type="ARBA" id="ARBA00000707"/>
    </source>
</evidence>
<evidence type="ECO:0000313" key="10">
    <source>
        <dbReference type="EMBL" id="KAK0717765.1"/>
    </source>
</evidence>
<dbReference type="Pfam" id="PF01088">
    <property type="entry name" value="Peptidase_C12"/>
    <property type="match status" value="1"/>
</dbReference>
<dbReference type="PANTHER" id="PTHR10589">
    <property type="entry name" value="UBIQUITIN CARBOXYL-TERMINAL HYDROLASE"/>
    <property type="match status" value="1"/>
</dbReference>
<dbReference type="GeneID" id="85327180"/>
<evidence type="ECO:0000256" key="5">
    <source>
        <dbReference type="ARBA" id="ARBA00022801"/>
    </source>
</evidence>
<dbReference type="GO" id="GO:0006511">
    <property type="term" value="P:ubiquitin-dependent protein catabolic process"/>
    <property type="evidence" value="ECO:0007669"/>
    <property type="project" value="UniProtKB-UniRule"/>
</dbReference>
<name>A0AA40AL42_9PEZI</name>
<feature type="active site" description="Nucleophile" evidence="7">
    <location>
        <position position="97"/>
    </location>
</feature>
<evidence type="ECO:0000256" key="3">
    <source>
        <dbReference type="ARBA" id="ARBA00022670"/>
    </source>
</evidence>
<organism evidence="10 11">
    <name type="scientific">Lasiosphaeria miniovina</name>
    <dbReference type="NCBI Taxonomy" id="1954250"/>
    <lineage>
        <taxon>Eukaryota</taxon>
        <taxon>Fungi</taxon>
        <taxon>Dikarya</taxon>
        <taxon>Ascomycota</taxon>
        <taxon>Pezizomycotina</taxon>
        <taxon>Sordariomycetes</taxon>
        <taxon>Sordariomycetidae</taxon>
        <taxon>Sordariales</taxon>
        <taxon>Lasiosphaeriaceae</taxon>
        <taxon>Lasiosphaeria</taxon>
    </lineage>
</organism>
<accession>A0AA40AL42</accession>
<dbReference type="GO" id="GO:0016579">
    <property type="term" value="P:protein deubiquitination"/>
    <property type="evidence" value="ECO:0007669"/>
    <property type="project" value="TreeGrafter"/>
</dbReference>
<dbReference type="PROSITE" id="PS52048">
    <property type="entry name" value="UCH_DOMAIN"/>
    <property type="match status" value="1"/>
</dbReference>
<dbReference type="InterPro" id="IPR036959">
    <property type="entry name" value="Peptidase_C12_UCH_sf"/>
</dbReference>